<comment type="caution">
    <text evidence="2">The sequence shown here is derived from an EMBL/GenBank/DDBJ whole genome shotgun (WGS) entry which is preliminary data.</text>
</comment>
<dbReference type="PANTHER" id="PTHR43300">
    <property type="entry name" value="ACETYLTRANSFERASE"/>
    <property type="match status" value="1"/>
</dbReference>
<dbReference type="Proteomes" id="UP001595478">
    <property type="component" value="Unassembled WGS sequence"/>
</dbReference>
<dbReference type="InterPro" id="IPR050179">
    <property type="entry name" value="Trans_hexapeptide_repeat"/>
</dbReference>
<name>A0ABV7FQV2_9ALTE</name>
<dbReference type="SUPFAM" id="SSF51161">
    <property type="entry name" value="Trimeric LpxA-like enzymes"/>
    <property type="match status" value="1"/>
</dbReference>
<protein>
    <submittedName>
        <fullName evidence="2">Acyltransferase</fullName>
    </submittedName>
</protein>
<dbReference type="RefSeq" id="WP_376918979.1">
    <property type="nucleotide sequence ID" value="NZ_JBHRSW010000006.1"/>
</dbReference>
<gene>
    <name evidence="2" type="ORF">ACFOHL_04350</name>
</gene>
<dbReference type="Pfam" id="PF14602">
    <property type="entry name" value="Hexapep_2"/>
    <property type="match status" value="1"/>
</dbReference>
<dbReference type="InterPro" id="IPR011004">
    <property type="entry name" value="Trimer_LpxA-like_sf"/>
</dbReference>
<dbReference type="PANTHER" id="PTHR43300:SF11">
    <property type="entry name" value="ACETYLTRANSFERASE RV3034C-RELATED"/>
    <property type="match status" value="1"/>
</dbReference>
<dbReference type="GO" id="GO:0016746">
    <property type="term" value="F:acyltransferase activity"/>
    <property type="evidence" value="ECO:0007669"/>
    <property type="project" value="UniProtKB-KW"/>
</dbReference>
<evidence type="ECO:0000256" key="1">
    <source>
        <dbReference type="ARBA" id="ARBA00007274"/>
    </source>
</evidence>
<dbReference type="CDD" id="cd04647">
    <property type="entry name" value="LbH_MAT_like"/>
    <property type="match status" value="1"/>
</dbReference>
<dbReference type="Gene3D" id="2.160.10.10">
    <property type="entry name" value="Hexapeptide repeat proteins"/>
    <property type="match status" value="1"/>
</dbReference>
<evidence type="ECO:0000313" key="2">
    <source>
        <dbReference type="EMBL" id="MFC3120836.1"/>
    </source>
</evidence>
<organism evidence="2 3">
    <name type="scientific">Agaribacter flavus</name>
    <dbReference type="NCBI Taxonomy" id="1902781"/>
    <lineage>
        <taxon>Bacteria</taxon>
        <taxon>Pseudomonadati</taxon>
        <taxon>Pseudomonadota</taxon>
        <taxon>Gammaproteobacteria</taxon>
        <taxon>Alteromonadales</taxon>
        <taxon>Alteromonadaceae</taxon>
        <taxon>Agaribacter</taxon>
    </lineage>
</organism>
<proteinExistence type="inferred from homology"/>
<evidence type="ECO:0000313" key="3">
    <source>
        <dbReference type="Proteomes" id="UP001595478"/>
    </source>
</evidence>
<dbReference type="EMBL" id="JBHRSW010000006">
    <property type="protein sequence ID" value="MFC3120836.1"/>
    <property type="molecule type" value="Genomic_DNA"/>
</dbReference>
<reference evidence="3" key="1">
    <citation type="journal article" date="2019" name="Int. J. Syst. Evol. Microbiol.">
        <title>The Global Catalogue of Microorganisms (GCM) 10K type strain sequencing project: providing services to taxonomists for standard genome sequencing and annotation.</title>
        <authorList>
            <consortium name="The Broad Institute Genomics Platform"/>
            <consortium name="The Broad Institute Genome Sequencing Center for Infectious Disease"/>
            <person name="Wu L."/>
            <person name="Ma J."/>
        </authorList>
    </citation>
    <scope>NUCLEOTIDE SEQUENCE [LARGE SCALE GENOMIC DNA]</scope>
    <source>
        <strain evidence="3">KCTC 52473</strain>
    </source>
</reference>
<comment type="similarity">
    <text evidence="1">Belongs to the transferase hexapeptide repeat family.</text>
</comment>
<accession>A0ABV7FQV2</accession>
<keyword evidence="2" id="KW-0012">Acyltransferase</keyword>
<dbReference type="InterPro" id="IPR001451">
    <property type="entry name" value="Hexapep"/>
</dbReference>
<keyword evidence="2" id="KW-0808">Transferase</keyword>
<sequence>MKVAKQFIFYFLSVALFPLFLLYLLLSAVTSEKDALFQSFCQLLSLVPGKLGSFCRICFYKWLCTDVDLDIFVGFGVLLSQLDIDIREGAYIGPQSNLGSCQIGRNSLLGSGVHVLSGKNQHGFEDIRVPIKDQKGALTKVRVGENCWIGNGAIVMADLGDNTIVAAGSVVTKSFPANSIVGGNPAVLIKTRA</sequence>
<keyword evidence="3" id="KW-1185">Reference proteome</keyword>